<feature type="domain" description="Malate synthase N-terminal" evidence="10">
    <location>
        <begin position="9"/>
        <end position="70"/>
    </location>
</feature>
<dbReference type="Proteomes" id="UP000231564">
    <property type="component" value="Chromosome MARIT"/>
</dbReference>
<dbReference type="PROSITE" id="PS00510">
    <property type="entry name" value="MALATE_SYNTHASE"/>
    <property type="match status" value="1"/>
</dbReference>
<dbReference type="GeneID" id="47723660"/>
<feature type="active site" description="Proton donor" evidence="7">
    <location>
        <position position="446"/>
    </location>
</feature>
<feature type="active site" description="Proton acceptor" evidence="7">
    <location>
        <position position="166"/>
    </location>
</feature>
<keyword evidence="13" id="KW-1185">Reference proteome</keyword>
<reference evidence="12 13" key="1">
    <citation type="submission" date="2016-11" db="EMBL/GenBank/DDBJ databases">
        <authorList>
            <person name="Jaros S."/>
            <person name="Januszkiewicz K."/>
            <person name="Wedrychowicz H."/>
        </authorList>
    </citation>
    <scope>NUCLEOTIDE SEQUENCE [LARGE SCALE GENOMIC DNA]</scope>
    <source>
        <strain evidence="12">NCIMB 2154T</strain>
    </source>
</reference>
<dbReference type="Pfam" id="PF01274">
    <property type="entry name" value="MS_TIM-barrel"/>
    <property type="match status" value="1"/>
</dbReference>
<evidence type="ECO:0000313" key="13">
    <source>
        <dbReference type="Proteomes" id="UP000231564"/>
    </source>
</evidence>
<dbReference type="CDD" id="cd00727">
    <property type="entry name" value="malate_synt_A"/>
    <property type="match status" value="1"/>
</dbReference>
<name>A0A2H1EB03_9FLAO</name>
<proteinExistence type="inferred from homology"/>
<dbReference type="RefSeq" id="WP_100211484.1">
    <property type="nucleotide sequence ID" value="NZ_CP138495.1"/>
</dbReference>
<organism evidence="12 13">
    <name type="scientific">Tenacibaculum maritimum NCIMB 2154</name>
    <dbReference type="NCBI Taxonomy" id="1349785"/>
    <lineage>
        <taxon>Bacteria</taxon>
        <taxon>Pseudomonadati</taxon>
        <taxon>Bacteroidota</taxon>
        <taxon>Flavobacteriia</taxon>
        <taxon>Flavobacteriales</taxon>
        <taxon>Flavobacteriaceae</taxon>
        <taxon>Tenacibaculum</taxon>
    </lineage>
</organism>
<dbReference type="Pfam" id="PF20656">
    <property type="entry name" value="MS_N"/>
    <property type="match status" value="1"/>
</dbReference>
<evidence type="ECO:0000259" key="11">
    <source>
        <dbReference type="Pfam" id="PF20659"/>
    </source>
</evidence>
<comment type="catalytic activity">
    <reaction evidence="6 8">
        <text>glyoxylate + acetyl-CoA + H2O = (S)-malate + CoA + H(+)</text>
        <dbReference type="Rhea" id="RHEA:18181"/>
        <dbReference type="ChEBI" id="CHEBI:15377"/>
        <dbReference type="ChEBI" id="CHEBI:15378"/>
        <dbReference type="ChEBI" id="CHEBI:15589"/>
        <dbReference type="ChEBI" id="CHEBI:36655"/>
        <dbReference type="ChEBI" id="CHEBI:57287"/>
        <dbReference type="ChEBI" id="CHEBI:57288"/>
        <dbReference type="EC" id="2.3.3.9"/>
    </reaction>
</comment>
<dbReference type="InterPro" id="IPR048355">
    <property type="entry name" value="MS_C"/>
</dbReference>
<dbReference type="GO" id="GO:0006099">
    <property type="term" value="P:tricarboxylic acid cycle"/>
    <property type="evidence" value="ECO:0007669"/>
    <property type="project" value="UniProtKB-KW"/>
</dbReference>
<feature type="domain" description="Malate synthase TIM barrel" evidence="9">
    <location>
        <begin position="162"/>
        <end position="406"/>
    </location>
</feature>
<dbReference type="GO" id="GO:0005737">
    <property type="term" value="C:cytoplasm"/>
    <property type="evidence" value="ECO:0007669"/>
    <property type="project" value="TreeGrafter"/>
</dbReference>
<gene>
    <name evidence="12" type="primary">aceB</name>
    <name evidence="12" type="ORF">MARIT_2181</name>
</gene>
<evidence type="ECO:0000256" key="5">
    <source>
        <dbReference type="ARBA" id="ARBA00022679"/>
    </source>
</evidence>
<keyword evidence="4 8" id="KW-0816">Tricarboxylic acid cycle</keyword>
<dbReference type="OrthoDB" id="9768429at2"/>
<evidence type="ECO:0000256" key="1">
    <source>
        <dbReference type="ARBA" id="ARBA00006394"/>
    </source>
</evidence>
<dbReference type="AlphaFoldDB" id="A0A2H1EB03"/>
<dbReference type="Pfam" id="PF20659">
    <property type="entry name" value="MS_C"/>
    <property type="match status" value="1"/>
</dbReference>
<feature type="domain" description="Malate synthase C-terminal" evidence="11">
    <location>
        <begin position="412"/>
        <end position="531"/>
    </location>
</feature>
<dbReference type="KEGG" id="tmar:MARIT_2181"/>
<evidence type="ECO:0000256" key="2">
    <source>
        <dbReference type="ARBA" id="ARBA00012636"/>
    </source>
</evidence>
<evidence type="ECO:0000256" key="8">
    <source>
        <dbReference type="RuleBase" id="RU000555"/>
    </source>
</evidence>
<dbReference type="UniPathway" id="UPA00703">
    <property type="reaction ID" value="UER00720"/>
</dbReference>
<sequence>MEQKNSIKEVDFKGFESHRYREILSDEAKVFLLELHDRFNNKRLMLLEERQRKQDVFDTGKYPTFPIETKDIREGNWVCAELPEDLLDRRVEITGPVDRKMVINALNSGAKTFMADFEDSNSPGVVNQLNGQMNLRDAVNGTISFYNEKKDKSYQLNDKVATLLVRPRGLHLNEKHFLVEGVEMSGSLVDFGLYFFHNIKTLRKKGSGAYFYLPKLEHYTEARWWNDVFVFSQDYLNIPQKSIKATVLIETITASFQLDEIIYELKEHMAGLNCGRWDYIFSYIKKFRNHSDFLVPNRDQVTMTTPFMKAYSLRVIQRCHKRKVHAMGGMAAQIPIKNNEEANVLAYAKVKKDKEQEVKNGHDGTWVAHPGMVALATEVFDKYMKTKNQIHVTREDVNVTEEDLVEWPKGTITEEGIRKNINVGILYIESWLRGNGAAAIYNLMEDAATAEISRTQVWQWLHNNAELEGGTNFSMEMYEQLKLEEIAQIKKYVGHSQYEEGEFDKAIQIFDDLVLTRDFVEFLTLPAYQYI</sequence>
<evidence type="ECO:0000313" key="12">
    <source>
        <dbReference type="EMBL" id="SFZ83686.1"/>
    </source>
</evidence>
<comment type="similarity">
    <text evidence="1 8">Belongs to the malate synthase family.</text>
</comment>
<dbReference type="InterPro" id="IPR001465">
    <property type="entry name" value="Malate_synthase_TIM"/>
</dbReference>
<protein>
    <recommendedName>
        <fullName evidence="2 8">Malate synthase</fullName>
        <ecNumber evidence="2 8">2.3.3.9</ecNumber>
    </recommendedName>
</protein>
<dbReference type="GO" id="GO:0004474">
    <property type="term" value="F:malate synthase activity"/>
    <property type="evidence" value="ECO:0007669"/>
    <property type="project" value="UniProtKB-EC"/>
</dbReference>
<dbReference type="Gene3D" id="3.20.20.360">
    <property type="entry name" value="Malate synthase, domain 3"/>
    <property type="match status" value="1"/>
</dbReference>
<evidence type="ECO:0000256" key="3">
    <source>
        <dbReference type="ARBA" id="ARBA00022435"/>
    </source>
</evidence>
<dbReference type="NCBIfam" id="TIGR01344">
    <property type="entry name" value="malate_syn_A"/>
    <property type="match status" value="1"/>
</dbReference>
<dbReference type="PIRSF" id="PIRSF001363">
    <property type="entry name" value="Malate_synth"/>
    <property type="match status" value="1"/>
</dbReference>
<dbReference type="EMBL" id="LT634361">
    <property type="protein sequence ID" value="SFZ83686.1"/>
    <property type="molecule type" value="Genomic_DNA"/>
</dbReference>
<dbReference type="SUPFAM" id="SSF51645">
    <property type="entry name" value="Malate synthase G"/>
    <property type="match status" value="1"/>
</dbReference>
<dbReference type="PANTHER" id="PTHR42902:SF1">
    <property type="entry name" value="MALATE SYNTHASE 1-RELATED"/>
    <property type="match status" value="1"/>
</dbReference>
<evidence type="ECO:0000256" key="4">
    <source>
        <dbReference type="ARBA" id="ARBA00022532"/>
    </source>
</evidence>
<dbReference type="InterPro" id="IPR011076">
    <property type="entry name" value="Malate_synth_sf"/>
</dbReference>
<evidence type="ECO:0000256" key="7">
    <source>
        <dbReference type="PIRSR" id="PIRSR001363-1"/>
    </source>
</evidence>
<accession>A0A2H1EB03</accession>
<evidence type="ECO:0000256" key="6">
    <source>
        <dbReference type="ARBA" id="ARBA00047918"/>
    </source>
</evidence>
<dbReference type="InterPro" id="IPR006252">
    <property type="entry name" value="Malate_synthA"/>
</dbReference>
<dbReference type="InterPro" id="IPR019830">
    <property type="entry name" value="Malate_synthase_CS"/>
</dbReference>
<keyword evidence="5 8" id="KW-0808">Transferase</keyword>
<dbReference type="FunFam" id="1.20.1220.12:FF:000001">
    <property type="entry name" value="Malate synthase"/>
    <property type="match status" value="1"/>
</dbReference>
<dbReference type="InterPro" id="IPR046363">
    <property type="entry name" value="MS_N_TIM-barrel_dom"/>
</dbReference>
<dbReference type="PANTHER" id="PTHR42902">
    <property type="entry name" value="MALATE SYNTHASE"/>
    <property type="match status" value="1"/>
</dbReference>
<evidence type="ECO:0000259" key="10">
    <source>
        <dbReference type="Pfam" id="PF20656"/>
    </source>
</evidence>
<keyword evidence="12" id="KW-0012">Acyltransferase</keyword>
<dbReference type="InterPro" id="IPR044856">
    <property type="entry name" value="Malate_synth_C_sf"/>
</dbReference>
<dbReference type="GO" id="GO:0006097">
    <property type="term" value="P:glyoxylate cycle"/>
    <property type="evidence" value="ECO:0007669"/>
    <property type="project" value="UniProtKB-UniPathway"/>
</dbReference>
<dbReference type="EC" id="2.3.3.9" evidence="2 8"/>
<dbReference type="STRING" id="1349785.GCA_000509405_01695"/>
<dbReference type="Gene3D" id="1.20.1220.12">
    <property type="entry name" value="Malate synthase, domain III"/>
    <property type="match status" value="1"/>
</dbReference>
<evidence type="ECO:0000259" key="9">
    <source>
        <dbReference type="Pfam" id="PF01274"/>
    </source>
</evidence>
<comment type="pathway">
    <text evidence="8">Carbohydrate metabolism; glyoxylate cycle; (S)-malate from isocitrate: step 2/2.</text>
</comment>
<dbReference type="FunFam" id="3.20.20.360:FF:000001">
    <property type="entry name" value="Malate synthase"/>
    <property type="match status" value="1"/>
</dbReference>
<dbReference type="InterPro" id="IPR048356">
    <property type="entry name" value="MS_N"/>
</dbReference>
<keyword evidence="3 8" id="KW-0329">Glyoxylate bypass</keyword>